<organism evidence="2">
    <name type="scientific">marine sediment metagenome</name>
    <dbReference type="NCBI Taxonomy" id="412755"/>
    <lineage>
        <taxon>unclassified sequences</taxon>
        <taxon>metagenomes</taxon>
        <taxon>ecological metagenomes</taxon>
    </lineage>
</organism>
<protein>
    <recommendedName>
        <fullName evidence="1">PilZ domain-containing protein</fullName>
    </recommendedName>
</protein>
<dbReference type="InterPro" id="IPR009875">
    <property type="entry name" value="PilZ_domain"/>
</dbReference>
<gene>
    <name evidence="2" type="ORF">LCGC14_2679310</name>
</gene>
<dbReference type="GO" id="GO:0035438">
    <property type="term" value="F:cyclic-di-GMP binding"/>
    <property type="evidence" value="ECO:0007669"/>
    <property type="project" value="InterPro"/>
</dbReference>
<comment type="caution">
    <text evidence="2">The sequence shown here is derived from an EMBL/GenBank/DDBJ whole genome shotgun (WGS) entry which is preliminary data.</text>
</comment>
<feature type="non-terminal residue" evidence="2">
    <location>
        <position position="1"/>
    </location>
</feature>
<sequence length="152" mass="16993">CTVARCRRSTVSRPGLGQNNRLIGMTTDYWKYVSRKPRHKAAASTGLSVDVQRTATKEPGHLQAELVDFSRSGFLLRTAVPLEMHESIVGRLQHAKPEIDLTLSAEVRWRQREDDGSWLSGCQSKRQIGWETLGELFLSGILADKDQVGETS</sequence>
<accession>A0A0F9A9F2</accession>
<name>A0A0F9A9F2_9ZZZZ</name>
<proteinExistence type="predicted"/>
<reference evidence="2" key="1">
    <citation type="journal article" date="2015" name="Nature">
        <title>Complex archaea that bridge the gap between prokaryotes and eukaryotes.</title>
        <authorList>
            <person name="Spang A."/>
            <person name="Saw J.H."/>
            <person name="Jorgensen S.L."/>
            <person name="Zaremba-Niedzwiedzka K."/>
            <person name="Martijn J."/>
            <person name="Lind A.E."/>
            <person name="van Eijk R."/>
            <person name="Schleper C."/>
            <person name="Guy L."/>
            <person name="Ettema T.J."/>
        </authorList>
    </citation>
    <scope>NUCLEOTIDE SEQUENCE</scope>
</reference>
<dbReference type="EMBL" id="LAZR01047194">
    <property type="protein sequence ID" value="KKK94790.1"/>
    <property type="molecule type" value="Genomic_DNA"/>
</dbReference>
<dbReference type="Pfam" id="PF07238">
    <property type="entry name" value="PilZ"/>
    <property type="match status" value="1"/>
</dbReference>
<feature type="domain" description="PilZ" evidence="1">
    <location>
        <begin position="52"/>
        <end position="123"/>
    </location>
</feature>
<dbReference type="AlphaFoldDB" id="A0A0F9A9F2"/>
<evidence type="ECO:0000313" key="2">
    <source>
        <dbReference type="EMBL" id="KKK94790.1"/>
    </source>
</evidence>
<evidence type="ECO:0000259" key="1">
    <source>
        <dbReference type="Pfam" id="PF07238"/>
    </source>
</evidence>